<proteinExistence type="predicted"/>
<reference evidence="2" key="1">
    <citation type="submission" date="2021-10" db="EMBL/GenBank/DDBJ databases">
        <title>Tropical sea cucumber genome reveals ecological adaptation and Cuvierian tubules defense mechanism.</title>
        <authorList>
            <person name="Chen T."/>
        </authorList>
    </citation>
    <scope>NUCLEOTIDE SEQUENCE</scope>
    <source>
        <strain evidence="2">Nanhai2018</strain>
        <tissue evidence="2">Muscle</tissue>
    </source>
</reference>
<keyword evidence="3" id="KW-1185">Reference proteome</keyword>
<dbReference type="EMBL" id="JAIZAY010000009">
    <property type="protein sequence ID" value="KAJ8036182.1"/>
    <property type="molecule type" value="Genomic_DNA"/>
</dbReference>
<dbReference type="Proteomes" id="UP001152320">
    <property type="component" value="Chromosome 9"/>
</dbReference>
<name>A0A9Q1C0A1_HOLLE</name>
<protein>
    <submittedName>
        <fullName evidence="2">Uncharacterized protein</fullName>
    </submittedName>
</protein>
<evidence type="ECO:0000313" key="3">
    <source>
        <dbReference type="Proteomes" id="UP001152320"/>
    </source>
</evidence>
<evidence type="ECO:0000256" key="1">
    <source>
        <dbReference type="SAM" id="MobiDB-lite"/>
    </source>
</evidence>
<feature type="region of interest" description="Disordered" evidence="1">
    <location>
        <begin position="275"/>
        <end position="295"/>
    </location>
</feature>
<sequence length="429" mass="48589">MAGYITLDEGAYLQPRLSYTNEHSPYLSHPTTDQQRHENISTVTEASLERVLASGGIQRVKCQRGFKAITQRATSKLQRPITLKATGSHSITLSTKDKLAIIFRYKNSYVVCRIRDSTVTVLTDPIFKTKNPTIIYDGYQKGDILNNVKMILMFAVAKTAHESAEIHFKSLDLILVLAKSGEVYLGVSPSSEVGFFPREKVVFITKPRTCIYPGLIIKVQAITDMIFEHQTIRRGKLYSVCKGNDDPFDWRLPSSHLRIHLESFREHDVEGLEPLPEIPSQRRDPFEEYGAGPSSRRDCFEDHIYDVTPGSMRSSNSPARPRNDVMPGTERSSDDPGRPIYNVPPGPMRSANSPARPAYVPLWNSEGPPRRERDGENDMLYITDANGEDFSDESQSFEARNFKNKFIVAKLKDLMQFYMPFNTANVKIM</sequence>
<evidence type="ECO:0000313" key="2">
    <source>
        <dbReference type="EMBL" id="KAJ8036182.1"/>
    </source>
</evidence>
<dbReference type="AlphaFoldDB" id="A0A9Q1C0A1"/>
<gene>
    <name evidence="2" type="ORF">HOLleu_20076</name>
</gene>
<feature type="region of interest" description="Disordered" evidence="1">
    <location>
        <begin position="308"/>
        <end position="375"/>
    </location>
</feature>
<comment type="caution">
    <text evidence="2">The sequence shown here is derived from an EMBL/GenBank/DDBJ whole genome shotgun (WGS) entry which is preliminary data.</text>
</comment>
<accession>A0A9Q1C0A1</accession>
<organism evidence="2 3">
    <name type="scientific">Holothuria leucospilota</name>
    <name type="common">Black long sea cucumber</name>
    <name type="synonym">Mertensiothuria leucospilota</name>
    <dbReference type="NCBI Taxonomy" id="206669"/>
    <lineage>
        <taxon>Eukaryota</taxon>
        <taxon>Metazoa</taxon>
        <taxon>Echinodermata</taxon>
        <taxon>Eleutherozoa</taxon>
        <taxon>Echinozoa</taxon>
        <taxon>Holothuroidea</taxon>
        <taxon>Aspidochirotacea</taxon>
        <taxon>Aspidochirotida</taxon>
        <taxon>Holothuriidae</taxon>
        <taxon>Holothuria</taxon>
    </lineage>
</organism>